<dbReference type="GO" id="GO:0003677">
    <property type="term" value="F:DNA binding"/>
    <property type="evidence" value="ECO:0007669"/>
    <property type="project" value="UniProtKB-UniRule"/>
</dbReference>
<keyword evidence="1 2" id="KW-0238">DNA-binding</keyword>
<feature type="domain" description="HTH tetR-type" evidence="4">
    <location>
        <begin position="8"/>
        <end position="68"/>
    </location>
</feature>
<feature type="DNA-binding region" description="H-T-H motif" evidence="2">
    <location>
        <begin position="31"/>
        <end position="50"/>
    </location>
</feature>
<evidence type="ECO:0000256" key="3">
    <source>
        <dbReference type="SAM" id="Phobius"/>
    </source>
</evidence>
<keyword evidence="6" id="KW-1185">Reference proteome</keyword>
<dbReference type="Proteomes" id="UP000247973">
    <property type="component" value="Unassembled WGS sequence"/>
</dbReference>
<evidence type="ECO:0000259" key="4">
    <source>
        <dbReference type="PROSITE" id="PS50977"/>
    </source>
</evidence>
<keyword evidence="3" id="KW-1133">Transmembrane helix</keyword>
<keyword evidence="3" id="KW-0812">Transmembrane</keyword>
<dbReference type="SUPFAM" id="SSF48498">
    <property type="entry name" value="Tetracyclin repressor-like, C-terminal domain"/>
    <property type="match status" value="1"/>
</dbReference>
<sequence length="209" mass="24361">MISDKDLHEVKKRILKEAKTLFIKNGYNGTSIRDIAKASETNVAMVNYYFQSKYNLFEIIFEEAMEILTQKIFLTLGSDAPFFELIETWIHTYYEILFEYPQIPMFILNEVSLNPERLTTRIKSKNPFQAFEQIAKRIQDETAKGTIRETPSADFLLNIISLSLFPFMFGELAMALMDVSREKYSELIANHKKYVVEFTINALQPNTKL</sequence>
<feature type="transmembrane region" description="Helical" evidence="3">
    <location>
        <begin position="155"/>
        <end position="177"/>
    </location>
</feature>
<protein>
    <submittedName>
        <fullName evidence="5">AcrR family transcriptional regulator</fullName>
    </submittedName>
</protein>
<dbReference type="SUPFAM" id="SSF46689">
    <property type="entry name" value="Homeodomain-like"/>
    <property type="match status" value="1"/>
</dbReference>
<dbReference type="InterPro" id="IPR009057">
    <property type="entry name" value="Homeodomain-like_sf"/>
</dbReference>
<dbReference type="OrthoDB" id="9789566at2"/>
<dbReference type="InterPro" id="IPR036271">
    <property type="entry name" value="Tet_transcr_reg_TetR-rel_C_sf"/>
</dbReference>
<dbReference type="RefSeq" id="WP_110310666.1">
    <property type="nucleotide sequence ID" value="NZ_QICL01000011.1"/>
</dbReference>
<dbReference type="PROSITE" id="PS50977">
    <property type="entry name" value="HTH_TETR_2"/>
    <property type="match status" value="1"/>
</dbReference>
<dbReference type="Gene3D" id="1.10.357.10">
    <property type="entry name" value="Tetracycline Repressor, domain 2"/>
    <property type="match status" value="1"/>
</dbReference>
<dbReference type="PANTHER" id="PTHR30328">
    <property type="entry name" value="TRANSCRIPTIONAL REPRESSOR"/>
    <property type="match status" value="1"/>
</dbReference>
<evidence type="ECO:0000313" key="5">
    <source>
        <dbReference type="EMBL" id="PXV64107.1"/>
    </source>
</evidence>
<evidence type="ECO:0000256" key="1">
    <source>
        <dbReference type="ARBA" id="ARBA00023125"/>
    </source>
</evidence>
<dbReference type="PANTHER" id="PTHR30328:SF54">
    <property type="entry name" value="HTH-TYPE TRANSCRIPTIONAL REPRESSOR SCO4008"/>
    <property type="match status" value="1"/>
</dbReference>
<dbReference type="Pfam" id="PF00440">
    <property type="entry name" value="TetR_N"/>
    <property type="match status" value="1"/>
</dbReference>
<accession>A0A2V3PQB8</accession>
<reference evidence="5 6" key="1">
    <citation type="submission" date="2018-03" db="EMBL/GenBank/DDBJ databases">
        <title>Genomic Encyclopedia of Archaeal and Bacterial Type Strains, Phase II (KMG-II): from individual species to whole genera.</title>
        <authorList>
            <person name="Goeker M."/>
        </authorList>
    </citation>
    <scope>NUCLEOTIDE SEQUENCE [LARGE SCALE GENOMIC DNA]</scope>
    <source>
        <strain evidence="5 6">DSM 100214</strain>
    </source>
</reference>
<gene>
    <name evidence="5" type="ORF">CLV62_11165</name>
</gene>
<evidence type="ECO:0000256" key="2">
    <source>
        <dbReference type="PROSITE-ProRule" id="PRU00335"/>
    </source>
</evidence>
<evidence type="ECO:0000313" key="6">
    <source>
        <dbReference type="Proteomes" id="UP000247973"/>
    </source>
</evidence>
<keyword evidence="3" id="KW-0472">Membrane</keyword>
<organism evidence="5 6">
    <name type="scientific">Dysgonomonas alginatilytica</name>
    <dbReference type="NCBI Taxonomy" id="1605892"/>
    <lineage>
        <taxon>Bacteria</taxon>
        <taxon>Pseudomonadati</taxon>
        <taxon>Bacteroidota</taxon>
        <taxon>Bacteroidia</taxon>
        <taxon>Bacteroidales</taxon>
        <taxon>Dysgonomonadaceae</taxon>
        <taxon>Dysgonomonas</taxon>
    </lineage>
</organism>
<dbReference type="AlphaFoldDB" id="A0A2V3PQB8"/>
<name>A0A2V3PQB8_9BACT</name>
<dbReference type="InterPro" id="IPR050109">
    <property type="entry name" value="HTH-type_TetR-like_transc_reg"/>
</dbReference>
<dbReference type="InterPro" id="IPR001647">
    <property type="entry name" value="HTH_TetR"/>
</dbReference>
<proteinExistence type="predicted"/>
<dbReference type="EMBL" id="QICL01000011">
    <property type="protein sequence ID" value="PXV64107.1"/>
    <property type="molecule type" value="Genomic_DNA"/>
</dbReference>
<comment type="caution">
    <text evidence="5">The sequence shown here is derived from an EMBL/GenBank/DDBJ whole genome shotgun (WGS) entry which is preliminary data.</text>
</comment>